<dbReference type="EMBL" id="CAMAPE010000070">
    <property type="protein sequence ID" value="CAH9116225.1"/>
    <property type="molecule type" value="Genomic_DNA"/>
</dbReference>
<dbReference type="Proteomes" id="UP001152484">
    <property type="component" value="Unassembled WGS sequence"/>
</dbReference>
<proteinExistence type="predicted"/>
<accession>A0A9P1ELM9</accession>
<dbReference type="AlphaFoldDB" id="A0A9P1ELM9"/>
<dbReference type="SUPFAM" id="SSF81383">
    <property type="entry name" value="F-box domain"/>
    <property type="match status" value="1"/>
</dbReference>
<dbReference type="PANTHER" id="PTHR19855">
    <property type="entry name" value="WD40 REPEAT PROTEIN 12, 37"/>
    <property type="match status" value="1"/>
</dbReference>
<name>A0A9P1ELM9_CUSEU</name>
<comment type="caution">
    <text evidence="1">The sequence shown here is derived from an EMBL/GenBank/DDBJ whole genome shotgun (WGS) entry which is preliminary data.</text>
</comment>
<dbReference type="OrthoDB" id="760263at2759"/>
<dbReference type="InterPro" id="IPR019775">
    <property type="entry name" value="WD40_repeat_CS"/>
</dbReference>
<dbReference type="InterPro" id="IPR036322">
    <property type="entry name" value="WD40_repeat_dom_sf"/>
</dbReference>
<reference evidence="1" key="1">
    <citation type="submission" date="2022-07" db="EMBL/GenBank/DDBJ databases">
        <authorList>
            <person name="Macas J."/>
            <person name="Novak P."/>
            <person name="Neumann P."/>
        </authorList>
    </citation>
    <scope>NUCLEOTIDE SEQUENCE</scope>
</reference>
<dbReference type="PROSITE" id="PS00678">
    <property type="entry name" value="WD_REPEATS_1"/>
    <property type="match status" value="1"/>
</dbReference>
<keyword evidence="2" id="KW-1185">Reference proteome</keyword>
<sequence length="448" mass="49310">MSSSSFSSSERVDRRVMGFEAGPSSSSRSRRRGGNGVWPGPFVEALAYQVAVDAVTTNGRLAAAPVLASLFQVCSTWQAVSHSNLLWHNLTARIWNRRHLLRDSWRHEFIFWHQTANNFRMGRYIYSTLHFIPPNNGSNDGLSCRRLSLSDHHLAAGFSDGSVRLFYIPTRLHLSTFHPHHRDRLGRFSCAVSGIILTDSKLVFASLDGDVHVVAIGDHVPPRRAHFGDVVNDGSLVDFAGNERWWVGLYAGVPGRAFHIWNTASEELVFIGGNLSDPEAVMGWHLLTEEAHMIGRVRVTSFDSAVACTALQFIVFDLSNQGVIIGEEDQFPRGLVIGAFDACKDSFLIVDSRGSASVRRADDLTQRCSFNVRGASHGGVLGCMNGGFAITVAGGVIRVWGIEGGDVGLYSRSLRERNLDIHSLVVDERHLTACSRDGTIHLWDFGGL</sequence>
<dbReference type="SUPFAM" id="SSF50978">
    <property type="entry name" value="WD40 repeat-like"/>
    <property type="match status" value="1"/>
</dbReference>
<organism evidence="1 2">
    <name type="scientific">Cuscuta europaea</name>
    <name type="common">European dodder</name>
    <dbReference type="NCBI Taxonomy" id="41803"/>
    <lineage>
        <taxon>Eukaryota</taxon>
        <taxon>Viridiplantae</taxon>
        <taxon>Streptophyta</taxon>
        <taxon>Embryophyta</taxon>
        <taxon>Tracheophyta</taxon>
        <taxon>Spermatophyta</taxon>
        <taxon>Magnoliopsida</taxon>
        <taxon>eudicotyledons</taxon>
        <taxon>Gunneridae</taxon>
        <taxon>Pentapetalae</taxon>
        <taxon>asterids</taxon>
        <taxon>lamiids</taxon>
        <taxon>Solanales</taxon>
        <taxon>Convolvulaceae</taxon>
        <taxon>Cuscuteae</taxon>
        <taxon>Cuscuta</taxon>
        <taxon>Cuscuta subgen. Cuscuta</taxon>
    </lineage>
</organism>
<dbReference type="InterPro" id="IPR015943">
    <property type="entry name" value="WD40/YVTN_repeat-like_dom_sf"/>
</dbReference>
<protein>
    <submittedName>
        <fullName evidence="1">Uncharacterized protein</fullName>
    </submittedName>
</protein>
<evidence type="ECO:0000313" key="1">
    <source>
        <dbReference type="EMBL" id="CAH9116225.1"/>
    </source>
</evidence>
<dbReference type="InterPro" id="IPR036047">
    <property type="entry name" value="F-box-like_dom_sf"/>
</dbReference>
<gene>
    <name evidence="1" type="ORF">CEURO_LOCUS21064</name>
</gene>
<dbReference type="Gene3D" id="2.130.10.10">
    <property type="entry name" value="YVTN repeat-like/Quinoprotein amine dehydrogenase"/>
    <property type="match status" value="2"/>
</dbReference>
<evidence type="ECO:0000313" key="2">
    <source>
        <dbReference type="Proteomes" id="UP001152484"/>
    </source>
</evidence>
<dbReference type="PANTHER" id="PTHR19855:SF31">
    <property type="entry name" value="TRANSCRIPTIONAL REGULATOR STERILE APETALA"/>
    <property type="match status" value="1"/>
</dbReference>